<reference evidence="3" key="1">
    <citation type="submission" date="2023-07" db="EMBL/GenBank/DDBJ databases">
        <title>Dyadobacter sp. nov 'subterranea' isolated from contaminted grondwater.</title>
        <authorList>
            <person name="Szabo I."/>
            <person name="Al-Omari J."/>
            <person name="Szerdahelyi S.G."/>
            <person name="Rado J."/>
        </authorList>
    </citation>
    <scope>NUCLEOTIDE SEQUENCE [LARGE SCALE GENOMIC DNA]</scope>
    <source>
        <strain evidence="3">UP-52</strain>
    </source>
</reference>
<organism evidence="2 3">
    <name type="scientific">Dyadobacter subterraneus</name>
    <dbReference type="NCBI Taxonomy" id="2773304"/>
    <lineage>
        <taxon>Bacteria</taxon>
        <taxon>Pseudomonadati</taxon>
        <taxon>Bacteroidota</taxon>
        <taxon>Cytophagia</taxon>
        <taxon>Cytophagales</taxon>
        <taxon>Spirosomataceae</taxon>
        <taxon>Dyadobacter</taxon>
    </lineage>
</organism>
<evidence type="ECO:0000313" key="3">
    <source>
        <dbReference type="Proteomes" id="UP000634134"/>
    </source>
</evidence>
<evidence type="ECO:0000313" key="2">
    <source>
        <dbReference type="EMBL" id="MBE9463447.1"/>
    </source>
</evidence>
<protein>
    <submittedName>
        <fullName evidence="2">Uncharacterized protein</fullName>
    </submittedName>
</protein>
<gene>
    <name evidence="2" type="ORF">IEE83_16290</name>
</gene>
<proteinExistence type="predicted"/>
<dbReference type="Proteomes" id="UP000634134">
    <property type="component" value="Unassembled WGS sequence"/>
</dbReference>
<evidence type="ECO:0000256" key="1">
    <source>
        <dbReference type="SAM" id="SignalP"/>
    </source>
</evidence>
<accession>A0ABR9WD70</accession>
<comment type="caution">
    <text evidence="2">The sequence shown here is derived from an EMBL/GenBank/DDBJ whole genome shotgun (WGS) entry which is preliminary data.</text>
</comment>
<feature type="signal peptide" evidence="1">
    <location>
        <begin position="1"/>
        <end position="23"/>
    </location>
</feature>
<name>A0ABR9WD70_9BACT</name>
<keyword evidence="3" id="KW-1185">Reference proteome</keyword>
<dbReference type="EMBL" id="JACYGY010000001">
    <property type="protein sequence ID" value="MBE9463447.1"/>
    <property type="molecule type" value="Genomic_DNA"/>
</dbReference>
<feature type="chain" id="PRO_5047171126" evidence="1">
    <location>
        <begin position="24"/>
        <end position="241"/>
    </location>
</feature>
<sequence>MLKLQPYTICWLLILTPAAKVSAQLTVFNVSSSTITDKRKISVQQQFEVQDEIESSTTLTYGLGKKWEVGLNLINLDYNIKERSIETNDSTTVTPFAPLLLANAQKVFELNNVLSIGLGAVAGTNLTSSHTGKFVFYSYANLLASAGDQDRYQFAAGPYLSNHRYLSDGPYYGFQCAMDAGIFYKKLHLLADWISGTNQKGKLSIGIEVFLTQRLPLSLGWQRSNQDGSQGAVIQLTFLPQ</sequence>
<keyword evidence="1" id="KW-0732">Signal</keyword>
<dbReference type="RefSeq" id="WP_194121578.1">
    <property type="nucleotide sequence ID" value="NZ_JACYGY010000001.1"/>
</dbReference>